<comment type="caution">
    <text evidence="2">The sequence shown here is derived from an EMBL/GenBank/DDBJ whole genome shotgun (WGS) entry which is preliminary data.</text>
</comment>
<dbReference type="CDD" id="cd00067">
    <property type="entry name" value="GAL4"/>
    <property type="match status" value="1"/>
</dbReference>
<dbReference type="InterPro" id="IPR001138">
    <property type="entry name" value="Zn2Cys6_DnaBD"/>
</dbReference>
<dbReference type="SUPFAM" id="SSF57701">
    <property type="entry name" value="Zn2/Cys6 DNA-binding domain"/>
    <property type="match status" value="1"/>
</dbReference>
<accession>A0AAW2Z5D0</accession>
<dbReference type="SMART" id="SM00066">
    <property type="entry name" value="GAL4"/>
    <property type="match status" value="1"/>
</dbReference>
<name>A0AAW2Z5D0_9EUKA</name>
<evidence type="ECO:0000259" key="1">
    <source>
        <dbReference type="PROSITE" id="PS50048"/>
    </source>
</evidence>
<proteinExistence type="predicted"/>
<evidence type="ECO:0000313" key="2">
    <source>
        <dbReference type="EMBL" id="KAL0483862.1"/>
    </source>
</evidence>
<dbReference type="GO" id="GO:0000981">
    <property type="term" value="F:DNA-binding transcription factor activity, RNA polymerase II-specific"/>
    <property type="evidence" value="ECO:0007669"/>
    <property type="project" value="InterPro"/>
</dbReference>
<gene>
    <name evidence="2" type="ORF">AKO1_011879</name>
</gene>
<sequence>MSEAPPTEPEESVMDTSIEEGLCLFSCTYCNKLHRKCDRRLPSCSECIKRSKDCVYEKPKRIRRRKSKDVRASFDTPFTKTLKFHHINIPVSDTGTPIDVANIVPPTTFNKTVASLPKEQITISPEAQMEECFENIYFNIPYFSASDRETLYKYRQIDINTNLSQFTEKQLKLLSIIFAIKAFFHHRLGHNDLSKKALEITLKIVGSIHYTATSSLSTACCFTYLALIYGDMNDTDKLYYYSHNIRGYLRRSELTSVEIESVAQRSLREVKTQYLRTLYHLGVYHSSCINDMCRLFKILLCLHLLTKQHRLICDVVNQPTRQGENVSMIGFNPQDEEFCRFLPLIDVIRYDLDNYKSTMPLTTDMLDILTSRTKQTLAEPTDVSGADLYSRRMGFYIVCHGAKLQCLRASGLEAYQMTREVASYILELASSPSFHYCHRTAVAAVAASVSYFLALLESQQSSTQASQMAVMNSIQSGVTIMNNMCIKYPVIAMNYGEILKAAASVLDQYHKVQIPKSVLETRLNVAPFENILIHGTQDSMICSDPSPVVQGSDIETLLHQFFLEKDSKQELRRSIGTPTPHDLFL</sequence>
<protein>
    <recommendedName>
        <fullName evidence="1">Zn(2)-C6 fungal-type domain-containing protein</fullName>
    </recommendedName>
</protein>
<dbReference type="Gene3D" id="4.10.240.10">
    <property type="entry name" value="Zn(2)-C6 fungal-type DNA-binding domain"/>
    <property type="match status" value="1"/>
</dbReference>
<dbReference type="Pfam" id="PF00172">
    <property type="entry name" value="Zn_clus"/>
    <property type="match status" value="1"/>
</dbReference>
<dbReference type="PROSITE" id="PS50048">
    <property type="entry name" value="ZN2_CY6_FUNGAL_2"/>
    <property type="match status" value="1"/>
</dbReference>
<evidence type="ECO:0000313" key="3">
    <source>
        <dbReference type="Proteomes" id="UP001431209"/>
    </source>
</evidence>
<dbReference type="Proteomes" id="UP001431209">
    <property type="component" value="Unassembled WGS sequence"/>
</dbReference>
<reference evidence="2 3" key="1">
    <citation type="submission" date="2024-03" db="EMBL/GenBank/DDBJ databases">
        <title>The Acrasis kona genome and developmental transcriptomes reveal deep origins of eukaryotic multicellular pathways.</title>
        <authorList>
            <person name="Sheikh S."/>
            <person name="Fu C.-J."/>
            <person name="Brown M.W."/>
            <person name="Baldauf S.L."/>
        </authorList>
    </citation>
    <scope>NUCLEOTIDE SEQUENCE [LARGE SCALE GENOMIC DNA]</scope>
    <source>
        <strain evidence="2 3">ATCC MYA-3509</strain>
    </source>
</reference>
<dbReference type="EMBL" id="JAOPGA020000997">
    <property type="protein sequence ID" value="KAL0483862.1"/>
    <property type="molecule type" value="Genomic_DNA"/>
</dbReference>
<organism evidence="2 3">
    <name type="scientific">Acrasis kona</name>
    <dbReference type="NCBI Taxonomy" id="1008807"/>
    <lineage>
        <taxon>Eukaryota</taxon>
        <taxon>Discoba</taxon>
        <taxon>Heterolobosea</taxon>
        <taxon>Tetramitia</taxon>
        <taxon>Eutetramitia</taxon>
        <taxon>Acrasidae</taxon>
        <taxon>Acrasis</taxon>
    </lineage>
</organism>
<dbReference type="AlphaFoldDB" id="A0AAW2Z5D0"/>
<dbReference type="InterPro" id="IPR036864">
    <property type="entry name" value="Zn2-C6_fun-type_DNA-bd_sf"/>
</dbReference>
<feature type="domain" description="Zn(2)-C6 fungal-type" evidence="1">
    <location>
        <begin position="26"/>
        <end position="56"/>
    </location>
</feature>
<keyword evidence="3" id="KW-1185">Reference proteome</keyword>
<dbReference type="GO" id="GO:0008270">
    <property type="term" value="F:zinc ion binding"/>
    <property type="evidence" value="ECO:0007669"/>
    <property type="project" value="InterPro"/>
</dbReference>